<keyword evidence="1" id="KW-0175">Coiled coil</keyword>
<dbReference type="RefSeq" id="WP_099035592.1">
    <property type="nucleotide sequence ID" value="NZ_BMGJ01000003.1"/>
</dbReference>
<dbReference type="PANTHER" id="PTHR11851:SF224">
    <property type="entry name" value="PROCESSING PROTEASE"/>
    <property type="match status" value="1"/>
</dbReference>
<dbReference type="SUPFAM" id="SSF63411">
    <property type="entry name" value="LuxS/MPP-like metallohydrolase"/>
    <property type="match status" value="2"/>
</dbReference>
<dbReference type="Pfam" id="PF05193">
    <property type="entry name" value="Peptidase_M16_C"/>
    <property type="match status" value="1"/>
</dbReference>
<dbReference type="InterPro" id="IPR050361">
    <property type="entry name" value="MPP/UQCRC_Complex"/>
</dbReference>
<keyword evidence="2" id="KW-0732">Signal</keyword>
<dbReference type="InterPro" id="IPR007863">
    <property type="entry name" value="Peptidase_M16_C"/>
</dbReference>
<accession>A0ABQ1R8H3</accession>
<dbReference type="InterPro" id="IPR011249">
    <property type="entry name" value="Metalloenz_LuxS/M16"/>
</dbReference>
<protein>
    <submittedName>
        <fullName evidence="5">Peptidase M16</fullName>
    </submittedName>
</protein>
<gene>
    <name evidence="5" type="ORF">GCM10011357_12220</name>
</gene>
<name>A0ABQ1R8H3_9ALTE</name>
<sequence length="460" mass="50601">MHKIVNRLLTILTFSVFSVSAAEFKLPVYEKLVLENGLTLYLMEQHEVPLIDAVVTVKAGAVQDNKSGQAEMTANALLLGSGGLTRAEFEQQLDFIGANINAGGGLEASQVAASFASKDEDKVLKMLADALLRADFAEQEVAAYQQRHLAALQQAQESPKAVIGDYFNALLFAGHPYAKQRSGNIASVRTMQVSDLKDFYTKWYRPDNAAISIVGDFDSDKIISKIKALFGNWQGNSENFSVPPAKVKPAKAKVLLVDKPDARESTYIIGGKGIARSNPDYVALQVVNTILGGRFTSWLNDELRVNTGLTYGARSSFSAYQQGGSFSIYTFTQTDKTKEAIDLTLKTYARLWQQGIDKATLDSAKAYVKGQFPPKYETSGELAELLSGMFVYGYDETFINNFSDNVNALDLDKTKSLIKQYFPKEHLQMVVIGNADALRPVVSEYGELIETKIDTQQISL</sequence>
<dbReference type="InterPro" id="IPR011765">
    <property type="entry name" value="Pept_M16_N"/>
</dbReference>
<feature type="domain" description="Peptidase M16 N-terminal" evidence="3">
    <location>
        <begin position="53"/>
        <end position="180"/>
    </location>
</feature>
<feature type="signal peptide" evidence="2">
    <location>
        <begin position="1"/>
        <end position="21"/>
    </location>
</feature>
<evidence type="ECO:0000259" key="4">
    <source>
        <dbReference type="Pfam" id="PF05193"/>
    </source>
</evidence>
<feature type="coiled-coil region" evidence="1">
    <location>
        <begin position="127"/>
        <end position="154"/>
    </location>
</feature>
<keyword evidence="6" id="KW-1185">Reference proteome</keyword>
<evidence type="ECO:0000256" key="2">
    <source>
        <dbReference type="SAM" id="SignalP"/>
    </source>
</evidence>
<comment type="caution">
    <text evidence="5">The sequence shown here is derived from an EMBL/GenBank/DDBJ whole genome shotgun (WGS) entry which is preliminary data.</text>
</comment>
<evidence type="ECO:0000313" key="6">
    <source>
        <dbReference type="Proteomes" id="UP000614272"/>
    </source>
</evidence>
<dbReference type="Gene3D" id="3.30.830.10">
    <property type="entry name" value="Metalloenzyme, LuxS/M16 peptidase-like"/>
    <property type="match status" value="2"/>
</dbReference>
<evidence type="ECO:0000259" key="3">
    <source>
        <dbReference type="Pfam" id="PF00675"/>
    </source>
</evidence>
<reference evidence="6" key="1">
    <citation type="journal article" date="2019" name="Int. J. Syst. Evol. Microbiol.">
        <title>The Global Catalogue of Microorganisms (GCM) 10K type strain sequencing project: providing services to taxonomists for standard genome sequencing and annotation.</title>
        <authorList>
            <consortium name="The Broad Institute Genomics Platform"/>
            <consortium name="The Broad Institute Genome Sequencing Center for Infectious Disease"/>
            <person name="Wu L."/>
            <person name="Ma J."/>
        </authorList>
    </citation>
    <scope>NUCLEOTIDE SEQUENCE [LARGE SCALE GENOMIC DNA]</scope>
    <source>
        <strain evidence="6">CGMCC 1.12923</strain>
    </source>
</reference>
<evidence type="ECO:0000313" key="5">
    <source>
        <dbReference type="EMBL" id="GGD58483.1"/>
    </source>
</evidence>
<dbReference type="PANTHER" id="PTHR11851">
    <property type="entry name" value="METALLOPROTEASE"/>
    <property type="match status" value="1"/>
</dbReference>
<feature type="chain" id="PRO_5046614219" evidence="2">
    <location>
        <begin position="22"/>
        <end position="460"/>
    </location>
</feature>
<dbReference type="Pfam" id="PF00675">
    <property type="entry name" value="Peptidase_M16"/>
    <property type="match status" value="1"/>
</dbReference>
<dbReference type="EMBL" id="BMGJ01000003">
    <property type="protein sequence ID" value="GGD58483.1"/>
    <property type="molecule type" value="Genomic_DNA"/>
</dbReference>
<organism evidence="5 6">
    <name type="scientific">Lacimicrobium alkaliphilum</name>
    <dbReference type="NCBI Taxonomy" id="1526571"/>
    <lineage>
        <taxon>Bacteria</taxon>
        <taxon>Pseudomonadati</taxon>
        <taxon>Pseudomonadota</taxon>
        <taxon>Gammaproteobacteria</taxon>
        <taxon>Alteromonadales</taxon>
        <taxon>Alteromonadaceae</taxon>
        <taxon>Lacimicrobium</taxon>
    </lineage>
</organism>
<evidence type="ECO:0000256" key="1">
    <source>
        <dbReference type="SAM" id="Coils"/>
    </source>
</evidence>
<dbReference type="Proteomes" id="UP000614272">
    <property type="component" value="Unassembled WGS sequence"/>
</dbReference>
<feature type="domain" description="Peptidase M16 C-terminal" evidence="4">
    <location>
        <begin position="192"/>
        <end position="366"/>
    </location>
</feature>
<proteinExistence type="predicted"/>